<feature type="transmembrane region" description="Helical" evidence="1">
    <location>
        <begin position="130"/>
        <end position="151"/>
    </location>
</feature>
<keyword evidence="1" id="KW-1133">Transmembrane helix</keyword>
<evidence type="ECO:0000313" key="2">
    <source>
        <dbReference type="EMBL" id="OKP12679.1"/>
    </source>
</evidence>
<keyword evidence="3" id="KW-1185">Reference proteome</keyword>
<keyword evidence="1" id="KW-0472">Membrane</keyword>
<protein>
    <submittedName>
        <fullName evidence="2">Uncharacterized protein</fullName>
    </submittedName>
</protein>
<dbReference type="EMBL" id="MNBE01000183">
    <property type="protein sequence ID" value="OKP12679.1"/>
    <property type="molecule type" value="Genomic_DNA"/>
</dbReference>
<evidence type="ECO:0000313" key="3">
    <source>
        <dbReference type="Proteomes" id="UP000186955"/>
    </source>
</evidence>
<proteinExistence type="predicted"/>
<evidence type="ECO:0000256" key="1">
    <source>
        <dbReference type="SAM" id="Phobius"/>
    </source>
</evidence>
<feature type="transmembrane region" description="Helical" evidence="1">
    <location>
        <begin position="89"/>
        <end position="110"/>
    </location>
</feature>
<name>A0A1Q5UJS0_9EURO</name>
<gene>
    <name evidence="2" type="ORF">PENSUB_1772</name>
</gene>
<accession>A0A1Q5UJS0</accession>
<sequence length="315" mass="35023">MSHAENLETEKAVSNLDSAKLAHMTDNTAEGDILEPLQFLLAARRGVHQDPCFANSHVPDDRAITFRGPSGVKAAPDRSSRWSRFVRHVGYLPTMSRIVVTWTAFYAAAYLGTFITETKDEKTGKTKGNIYYGMKLGLCFSAIVLAFLIAAGRSARKQTIAAIPPEFDQASYQCRLLNAMHQRGYHYQEIKVISLEKKMKYWSQDPGHRECFTIKGLVDSGSPAGASGVYDVVVNFWKDGRLNLRFCPMEENSNEDASAGKPGLILECQGKDNCATYLLVQPNSNGIKGDIVMEKQLCQILIGHAVRSRIQWELV</sequence>
<reference evidence="2 3" key="1">
    <citation type="submission" date="2016-10" db="EMBL/GenBank/DDBJ databases">
        <title>Genome sequence of the ascomycete fungus Penicillium subrubescens.</title>
        <authorList>
            <person name="De Vries R.P."/>
            <person name="Peng M."/>
            <person name="Dilokpimol A."/>
            <person name="Hilden K."/>
            <person name="Makela M.R."/>
            <person name="Grigoriev I."/>
            <person name="Riley R."/>
            <person name="Granchi Z."/>
        </authorList>
    </citation>
    <scope>NUCLEOTIDE SEQUENCE [LARGE SCALE GENOMIC DNA]</scope>
    <source>
        <strain evidence="2 3">CBS 132785</strain>
    </source>
</reference>
<dbReference type="AlphaFoldDB" id="A0A1Q5UJS0"/>
<dbReference type="Proteomes" id="UP000186955">
    <property type="component" value="Unassembled WGS sequence"/>
</dbReference>
<comment type="caution">
    <text evidence="2">The sequence shown here is derived from an EMBL/GenBank/DDBJ whole genome shotgun (WGS) entry which is preliminary data.</text>
</comment>
<keyword evidence="1" id="KW-0812">Transmembrane</keyword>
<organism evidence="2 3">
    <name type="scientific">Penicillium subrubescens</name>
    <dbReference type="NCBI Taxonomy" id="1316194"/>
    <lineage>
        <taxon>Eukaryota</taxon>
        <taxon>Fungi</taxon>
        <taxon>Dikarya</taxon>
        <taxon>Ascomycota</taxon>
        <taxon>Pezizomycotina</taxon>
        <taxon>Eurotiomycetes</taxon>
        <taxon>Eurotiomycetidae</taxon>
        <taxon>Eurotiales</taxon>
        <taxon>Aspergillaceae</taxon>
        <taxon>Penicillium</taxon>
    </lineage>
</organism>